<dbReference type="PANTHER" id="PTHR39662:SF1">
    <property type="entry name" value="DUF354 DOMAIN-CONTAINING PROTEIN"/>
    <property type="match status" value="1"/>
</dbReference>
<dbReference type="Pfam" id="PF04007">
    <property type="entry name" value="DUF354"/>
    <property type="match status" value="1"/>
</dbReference>
<organism evidence="1 2">
    <name type="scientific">Halorarum halophilum</name>
    <dbReference type="NCBI Taxonomy" id="2743090"/>
    <lineage>
        <taxon>Archaea</taxon>
        <taxon>Methanobacteriati</taxon>
        <taxon>Methanobacteriota</taxon>
        <taxon>Stenosarchaea group</taxon>
        <taxon>Halobacteria</taxon>
        <taxon>Halobacteriales</taxon>
        <taxon>Haloferacaceae</taxon>
        <taxon>Halorarum</taxon>
    </lineage>
</organism>
<dbReference type="KEGG" id="halg:HUG10_07500"/>
<evidence type="ECO:0000313" key="1">
    <source>
        <dbReference type="EMBL" id="QLG27401.1"/>
    </source>
</evidence>
<dbReference type="GeneID" id="56028667"/>
<dbReference type="OrthoDB" id="185087at2157"/>
<dbReference type="AlphaFoldDB" id="A0A7D5K120"/>
<reference evidence="1 2" key="1">
    <citation type="submission" date="2020-07" db="EMBL/GenBank/DDBJ databases">
        <title>Gai3-2, isolated from salt lake.</title>
        <authorList>
            <person name="Cui H."/>
            <person name="Shi X."/>
        </authorList>
    </citation>
    <scope>NUCLEOTIDE SEQUENCE [LARGE SCALE GENOMIC DNA]</scope>
    <source>
        <strain evidence="1 2">Gai3-2</strain>
    </source>
</reference>
<dbReference type="PANTHER" id="PTHR39662">
    <property type="entry name" value="DUF354 DOMAIN-CONTAINING PROTEIN-RELATED"/>
    <property type="match status" value="1"/>
</dbReference>
<accession>A0A7D5K120</accession>
<protein>
    <submittedName>
        <fullName evidence="1">DUF354 domain-containing protein</fullName>
    </submittedName>
</protein>
<keyword evidence="2" id="KW-1185">Reference proteome</keyword>
<gene>
    <name evidence="1" type="ORF">HUG10_07500</name>
</gene>
<proteinExistence type="predicted"/>
<name>A0A7D5K120_9EURY</name>
<sequence length="345" mass="38807">MNQNNLTAWVDLVSPSHPFFFNALLEDLPNLDVKTTVREKTETVDLAETVGFDYEIVGRDFDNTLLRKIGIPLRTAQLALKAPSADVSLSSRNAMCILASKVRGIPSIHFTDNDITAHVDGLRLEEWYNRFEAQATHNVVPAAFEIEELTKWGADREQIHTYDGYKEDIYVANFEPDESFTEKLPFNEYVVIRPEALDAAYVSAERSIVPELLEEFVSEGTNVVYLPRGRGDEQYAVDYSENKVFVPDQALNGLQLAWFSNGVMTGSGTMAREAACMEIPAVSFFPSSLLSVDQAMERNEMIFHSRSANDIIDHLHSFNSADISPDRTRSKEVSKSITRLLDKLI</sequence>
<dbReference type="RefSeq" id="WP_179168976.1">
    <property type="nucleotide sequence ID" value="NZ_CP058529.1"/>
</dbReference>
<evidence type="ECO:0000313" key="2">
    <source>
        <dbReference type="Proteomes" id="UP000509750"/>
    </source>
</evidence>
<dbReference type="EMBL" id="CP058529">
    <property type="protein sequence ID" value="QLG27401.1"/>
    <property type="molecule type" value="Genomic_DNA"/>
</dbReference>
<dbReference type="Proteomes" id="UP000509750">
    <property type="component" value="Chromosome"/>
</dbReference>
<dbReference type="InterPro" id="IPR007152">
    <property type="entry name" value="DUF354"/>
</dbReference>
<dbReference type="SUPFAM" id="SSF53756">
    <property type="entry name" value="UDP-Glycosyltransferase/glycogen phosphorylase"/>
    <property type="match status" value="1"/>
</dbReference>